<sequence>MDKISRFPDELLVKVLTFLPTKEAVSTSILSKRWEHLWMWLPKLEYDDQHYSESERKRLRCFIVRSLPLHKAHVIESLRLKLSNSHYFKPQVIKWIVATAVSRNVRELDISYSSYPEKLNTLPSNLYTSKSLVVLKLSDWILLAVPPMVCLPSLKTLQLQQVAYFNEESLQRLLSNCPALEELKVDIWKDDNTRKFTIVVPSLQRLSLFIPFDYGIDGLVIKTPSLKYFKLRIHSSISHYCLVEHMPNLIEAYIDVEFPNIRSLIESITSVKRLEICLEVLYEEGIVFSQLEHLKLCRCKDCTSNLLVRLLKDSPNLRVLDLYEMIDHYYCGIIPWNPPSTVPACMLSSLQIFNWSAYSGVPGERDLAIYMLKNASQLKTATILSDECDIPELEMLKELAFASRASTTCEFIVNESTASFASIVRELVIEIDASSTETQFILPRSLYTTGSRTLVTLKLQNAVLVDASEAVSFPLLKTLSLISMKYPRDAFIRRLLSSCPVLEDLFVVKCLGDNVACLVVRVPSLKFLTVRTTAEVGYHQGLVLDVPSLEFLDIVDYTDGFCLVENSMHKVVEAHLDVTYSHPQQLLASLTSLVQLSLCLTTSMDAHFDGTIFRQLEQLKVCTCETTEWLDLLMRLLKAAPNLRFIVLELSKFHGIRTGDPILGWNQPSRVPECLLSTLEYFDWRQYGGTEEEKQVARYILGNSGRLGLATFYPKSTNPVKNLQMLKGLSM</sequence>
<dbReference type="PANTHER" id="PTHR31900:SF28">
    <property type="entry name" value="FBD DOMAIN-CONTAINING PROTEIN"/>
    <property type="match status" value="1"/>
</dbReference>
<dbReference type="PANTHER" id="PTHR31900">
    <property type="entry name" value="F-BOX/RNI SUPERFAMILY PROTEIN-RELATED"/>
    <property type="match status" value="1"/>
</dbReference>
<proteinExistence type="predicted"/>
<dbReference type="Proteomes" id="UP000823674">
    <property type="component" value="Chromosome A10"/>
</dbReference>
<dbReference type="InterPro" id="IPR050232">
    <property type="entry name" value="FBL13/AtMIF1-like"/>
</dbReference>
<dbReference type="InterPro" id="IPR032675">
    <property type="entry name" value="LRR_dom_sf"/>
</dbReference>
<dbReference type="InterPro" id="IPR006566">
    <property type="entry name" value="FBD"/>
</dbReference>
<organism evidence="2 3">
    <name type="scientific">Brassica rapa subsp. trilocularis</name>
    <dbReference type="NCBI Taxonomy" id="1813537"/>
    <lineage>
        <taxon>Eukaryota</taxon>
        <taxon>Viridiplantae</taxon>
        <taxon>Streptophyta</taxon>
        <taxon>Embryophyta</taxon>
        <taxon>Tracheophyta</taxon>
        <taxon>Spermatophyta</taxon>
        <taxon>Magnoliopsida</taxon>
        <taxon>eudicotyledons</taxon>
        <taxon>Gunneridae</taxon>
        <taxon>Pentapetalae</taxon>
        <taxon>rosids</taxon>
        <taxon>malvids</taxon>
        <taxon>Brassicales</taxon>
        <taxon>Brassicaceae</taxon>
        <taxon>Brassiceae</taxon>
        <taxon>Brassica</taxon>
    </lineage>
</organism>
<feature type="domain" description="F-box" evidence="1">
    <location>
        <begin position="1"/>
        <end position="37"/>
    </location>
</feature>
<dbReference type="InterPro" id="IPR036047">
    <property type="entry name" value="F-box-like_dom_sf"/>
</dbReference>
<comment type="caution">
    <text evidence="2">The sequence shown here is derived from an EMBL/GenBank/DDBJ whole genome shotgun (WGS) entry which is preliminary data.</text>
</comment>
<dbReference type="Gene3D" id="3.80.10.10">
    <property type="entry name" value="Ribonuclease Inhibitor"/>
    <property type="match status" value="2"/>
</dbReference>
<dbReference type="Gene3D" id="1.20.1280.50">
    <property type="match status" value="1"/>
</dbReference>
<evidence type="ECO:0000259" key="1">
    <source>
        <dbReference type="PROSITE" id="PS50181"/>
    </source>
</evidence>
<dbReference type="Pfam" id="PF08387">
    <property type="entry name" value="FBD"/>
    <property type="match status" value="2"/>
</dbReference>
<dbReference type="InterPro" id="IPR053781">
    <property type="entry name" value="F-box_AtFBL13-like"/>
</dbReference>
<dbReference type="EMBL" id="JADBGQ010000010">
    <property type="protein sequence ID" value="KAG5376106.1"/>
    <property type="molecule type" value="Genomic_DNA"/>
</dbReference>
<evidence type="ECO:0000313" key="3">
    <source>
        <dbReference type="Proteomes" id="UP000823674"/>
    </source>
</evidence>
<dbReference type="InterPro" id="IPR001810">
    <property type="entry name" value="F-box_dom"/>
</dbReference>
<reference evidence="2 3" key="1">
    <citation type="submission" date="2021-03" db="EMBL/GenBank/DDBJ databases">
        <authorList>
            <person name="King G.J."/>
            <person name="Bancroft I."/>
            <person name="Baten A."/>
            <person name="Bloomfield J."/>
            <person name="Borpatragohain P."/>
            <person name="He Z."/>
            <person name="Irish N."/>
            <person name="Irwin J."/>
            <person name="Liu K."/>
            <person name="Mauleon R.P."/>
            <person name="Moore J."/>
            <person name="Morris R."/>
            <person name="Ostergaard L."/>
            <person name="Wang B."/>
            <person name="Wells R."/>
        </authorList>
    </citation>
    <scope>NUCLEOTIDE SEQUENCE [LARGE SCALE GENOMIC DNA]</scope>
    <source>
        <strain evidence="2">R-o-18</strain>
        <tissue evidence="2">Leaf</tissue>
    </source>
</reference>
<dbReference type="SUPFAM" id="SSF52047">
    <property type="entry name" value="RNI-like"/>
    <property type="match status" value="2"/>
</dbReference>
<dbReference type="SMART" id="SM00579">
    <property type="entry name" value="FBD"/>
    <property type="match status" value="2"/>
</dbReference>
<dbReference type="PROSITE" id="PS50181">
    <property type="entry name" value="FBOX"/>
    <property type="match status" value="1"/>
</dbReference>
<protein>
    <recommendedName>
        <fullName evidence="1">F-box domain-containing protein</fullName>
    </recommendedName>
</protein>
<keyword evidence="3" id="KW-1185">Reference proteome</keyword>
<dbReference type="CDD" id="cd22160">
    <property type="entry name" value="F-box_AtFBL13-like"/>
    <property type="match status" value="1"/>
</dbReference>
<gene>
    <name evidence="2" type="primary">A10p019680.1_BraROA</name>
    <name evidence="2" type="ORF">IGI04_040702</name>
</gene>
<dbReference type="InterPro" id="IPR055411">
    <property type="entry name" value="LRR_FXL15/At3g58940/PEG3-like"/>
</dbReference>
<evidence type="ECO:0000313" key="2">
    <source>
        <dbReference type="EMBL" id="KAG5376106.1"/>
    </source>
</evidence>
<dbReference type="SUPFAM" id="SSF81383">
    <property type="entry name" value="F-box domain"/>
    <property type="match status" value="1"/>
</dbReference>
<dbReference type="Pfam" id="PF00646">
    <property type="entry name" value="F-box"/>
    <property type="match status" value="1"/>
</dbReference>
<accession>A0ABQ7KRI1</accession>
<name>A0ABQ7KRI1_BRACM</name>
<dbReference type="Pfam" id="PF24758">
    <property type="entry name" value="LRR_At5g56370"/>
    <property type="match status" value="2"/>
</dbReference>